<feature type="compositionally biased region" description="Low complexity" evidence="1">
    <location>
        <begin position="103"/>
        <end position="120"/>
    </location>
</feature>
<name>A0A8T0KR82_PHAAN</name>
<accession>A0A8T0KR82</accession>
<organism evidence="2 3">
    <name type="scientific">Phaseolus angularis</name>
    <name type="common">Azuki bean</name>
    <name type="synonym">Vigna angularis</name>
    <dbReference type="NCBI Taxonomy" id="3914"/>
    <lineage>
        <taxon>Eukaryota</taxon>
        <taxon>Viridiplantae</taxon>
        <taxon>Streptophyta</taxon>
        <taxon>Embryophyta</taxon>
        <taxon>Tracheophyta</taxon>
        <taxon>Spermatophyta</taxon>
        <taxon>Magnoliopsida</taxon>
        <taxon>eudicotyledons</taxon>
        <taxon>Gunneridae</taxon>
        <taxon>Pentapetalae</taxon>
        <taxon>rosids</taxon>
        <taxon>fabids</taxon>
        <taxon>Fabales</taxon>
        <taxon>Fabaceae</taxon>
        <taxon>Papilionoideae</taxon>
        <taxon>50 kb inversion clade</taxon>
        <taxon>NPAAA clade</taxon>
        <taxon>indigoferoid/millettioid clade</taxon>
        <taxon>Phaseoleae</taxon>
        <taxon>Vigna</taxon>
    </lineage>
</organism>
<dbReference type="EMBL" id="JABFOF010000003">
    <property type="protein sequence ID" value="KAG2402710.1"/>
    <property type="molecule type" value="Genomic_DNA"/>
</dbReference>
<protein>
    <submittedName>
        <fullName evidence="2">Uncharacterized protein</fullName>
    </submittedName>
</protein>
<proteinExistence type="predicted"/>
<dbReference type="Proteomes" id="UP000743370">
    <property type="component" value="Unassembled WGS sequence"/>
</dbReference>
<sequence>MIEGLDAFESPFITSYENRERDEEKGQQREALLVQYISEGQNLKTGSLTVCSSNNPDVGSSIADVEFEDIGAHNEPKEEREHGDDDEHDGEDLVDEADDAVEDAATTAAQAPASTSAAGLTAVGLRRRNGGTVVSAV</sequence>
<gene>
    <name evidence="2" type="ORF">HKW66_Vig0239070</name>
</gene>
<comment type="caution">
    <text evidence="2">The sequence shown here is derived from an EMBL/GenBank/DDBJ whole genome shotgun (WGS) entry which is preliminary data.</text>
</comment>
<reference evidence="2 3" key="1">
    <citation type="submission" date="2020-05" db="EMBL/GenBank/DDBJ databases">
        <title>Vigna angularis (adzuki bean) Var. LongXiaoDou No. 4 denovo assembly.</title>
        <authorList>
            <person name="Xiang H."/>
        </authorList>
    </citation>
    <scope>NUCLEOTIDE SEQUENCE [LARGE SCALE GENOMIC DNA]</scope>
    <source>
        <tissue evidence="2">Leaf</tissue>
    </source>
</reference>
<feature type="region of interest" description="Disordered" evidence="1">
    <location>
        <begin position="71"/>
        <end position="137"/>
    </location>
</feature>
<dbReference type="AlphaFoldDB" id="A0A8T0KR82"/>
<feature type="compositionally biased region" description="Acidic residues" evidence="1">
    <location>
        <begin position="86"/>
        <end position="102"/>
    </location>
</feature>
<evidence type="ECO:0000313" key="3">
    <source>
        <dbReference type="Proteomes" id="UP000743370"/>
    </source>
</evidence>
<feature type="compositionally biased region" description="Basic and acidic residues" evidence="1">
    <location>
        <begin position="71"/>
        <end position="85"/>
    </location>
</feature>
<feature type="region of interest" description="Disordered" evidence="1">
    <location>
        <begin position="1"/>
        <end position="27"/>
    </location>
</feature>
<feature type="compositionally biased region" description="Basic and acidic residues" evidence="1">
    <location>
        <begin position="17"/>
        <end position="27"/>
    </location>
</feature>
<evidence type="ECO:0000256" key="1">
    <source>
        <dbReference type="SAM" id="MobiDB-lite"/>
    </source>
</evidence>
<evidence type="ECO:0000313" key="2">
    <source>
        <dbReference type="EMBL" id="KAG2402710.1"/>
    </source>
</evidence>